<reference evidence="4 5" key="1">
    <citation type="submission" date="2019-06" db="EMBL/GenBank/DDBJ databases">
        <title>Metagenome assembled Genome of Spiribacter salinus SL48-SHIP from the microbial mat of Salt Lake 48 (Novosibirsk region, Russia).</title>
        <authorList>
            <person name="Shipova A."/>
            <person name="Rozanov A.S."/>
            <person name="Bryanskaya A.V."/>
            <person name="Peltek S.E."/>
        </authorList>
    </citation>
    <scope>NUCLEOTIDE SEQUENCE [LARGE SCALE GENOMIC DNA]</scope>
    <source>
        <strain evidence="4">SL48-SHIP-2</strain>
    </source>
</reference>
<dbReference type="InterPro" id="IPR037914">
    <property type="entry name" value="SpoVT-AbrB_sf"/>
</dbReference>
<evidence type="ECO:0000256" key="2">
    <source>
        <dbReference type="SAM" id="MobiDB-lite"/>
    </source>
</evidence>
<dbReference type="EMBL" id="VIFK01000172">
    <property type="protein sequence ID" value="TQE98579.1"/>
    <property type="molecule type" value="Genomic_DNA"/>
</dbReference>
<evidence type="ECO:0000313" key="4">
    <source>
        <dbReference type="EMBL" id="TQE98579.1"/>
    </source>
</evidence>
<gene>
    <name evidence="4" type="ORF">FKY71_13145</name>
</gene>
<dbReference type="Pfam" id="PF04014">
    <property type="entry name" value="MazE_antitoxin"/>
    <property type="match status" value="1"/>
</dbReference>
<accession>A0A540VP87</accession>
<dbReference type="PROSITE" id="PS51740">
    <property type="entry name" value="SPOVT_ABRB"/>
    <property type="match status" value="1"/>
</dbReference>
<name>A0A540VP87_9GAMM</name>
<evidence type="ECO:0000313" key="5">
    <source>
        <dbReference type="Proteomes" id="UP000315400"/>
    </source>
</evidence>
<dbReference type="Gene3D" id="2.10.260.10">
    <property type="match status" value="1"/>
</dbReference>
<feature type="domain" description="SpoVT-AbrB" evidence="3">
    <location>
        <begin position="1"/>
        <end position="46"/>
    </location>
</feature>
<evidence type="ECO:0000259" key="3">
    <source>
        <dbReference type="PROSITE" id="PS51740"/>
    </source>
</evidence>
<dbReference type="NCBIfam" id="TIGR01439">
    <property type="entry name" value="lp_hng_hel_AbrB"/>
    <property type="match status" value="1"/>
</dbReference>
<dbReference type="InterPro" id="IPR007159">
    <property type="entry name" value="SpoVT-AbrB_dom"/>
</dbReference>
<dbReference type="GO" id="GO:0003677">
    <property type="term" value="F:DNA binding"/>
    <property type="evidence" value="ECO:0007669"/>
    <property type="project" value="UniProtKB-UniRule"/>
</dbReference>
<comment type="caution">
    <text evidence="4">The sequence shown here is derived from an EMBL/GenBank/DDBJ whole genome shotgun (WGS) entry which is preliminary data.</text>
</comment>
<proteinExistence type="predicted"/>
<dbReference type="SMART" id="SM00966">
    <property type="entry name" value="SpoVT_AbrB"/>
    <property type="match status" value="1"/>
</dbReference>
<dbReference type="Proteomes" id="UP000315400">
    <property type="component" value="Unassembled WGS sequence"/>
</dbReference>
<feature type="region of interest" description="Disordered" evidence="2">
    <location>
        <begin position="52"/>
        <end position="81"/>
    </location>
</feature>
<protein>
    <submittedName>
        <fullName evidence="4">AbrB/MazE/SpoVT family DNA-binding domain-containing protein</fullName>
    </submittedName>
</protein>
<evidence type="ECO:0000256" key="1">
    <source>
        <dbReference type="PROSITE-ProRule" id="PRU01076"/>
    </source>
</evidence>
<keyword evidence="1 4" id="KW-0238">DNA-binding</keyword>
<sequence length="81" mass="8912">MHTTLTGKGQVTLPKALRERLRLSPGDRIEFVIQDDGSVRLLVKQGSLHRLRGALPGPERPVSLEEMDEAIRKGSADQGEP</sequence>
<dbReference type="AlphaFoldDB" id="A0A540VP87"/>
<organism evidence="4 5">
    <name type="scientific">Spiribacter salinus</name>
    <dbReference type="NCBI Taxonomy" id="1335746"/>
    <lineage>
        <taxon>Bacteria</taxon>
        <taxon>Pseudomonadati</taxon>
        <taxon>Pseudomonadota</taxon>
        <taxon>Gammaproteobacteria</taxon>
        <taxon>Chromatiales</taxon>
        <taxon>Ectothiorhodospiraceae</taxon>
        <taxon>Spiribacter</taxon>
    </lineage>
</organism>
<dbReference type="SUPFAM" id="SSF89447">
    <property type="entry name" value="AbrB/MazE/MraZ-like"/>
    <property type="match status" value="1"/>
</dbReference>